<dbReference type="EMBL" id="CAJNDS010000824">
    <property type="protein sequence ID" value="CAE7236087.1"/>
    <property type="molecule type" value="Genomic_DNA"/>
</dbReference>
<gene>
    <name evidence="2" type="primary">yojK</name>
    <name evidence="2" type="ORF">SNAT2548_LOCUS10135</name>
</gene>
<dbReference type="Gene3D" id="3.40.50.2000">
    <property type="entry name" value="Glycogen Phosphorylase B"/>
    <property type="match status" value="2"/>
</dbReference>
<dbReference type="PANTHER" id="PTHR48049">
    <property type="entry name" value="GLYCOSYLTRANSFERASE"/>
    <property type="match status" value="1"/>
</dbReference>
<dbReference type="OrthoDB" id="5835829at2759"/>
<dbReference type="AlphaFoldDB" id="A0A812L598"/>
<dbReference type="SUPFAM" id="SSF53756">
    <property type="entry name" value="UDP-Glycosyltransferase/glycogen phosphorylase"/>
    <property type="match status" value="1"/>
</dbReference>
<evidence type="ECO:0000256" key="1">
    <source>
        <dbReference type="ARBA" id="ARBA00022679"/>
    </source>
</evidence>
<dbReference type="InterPro" id="IPR050481">
    <property type="entry name" value="UDP-glycosyltransf_plant"/>
</dbReference>
<dbReference type="PANTHER" id="PTHR48049:SF132">
    <property type="entry name" value="GLYCOSYLTRANSFERASE"/>
    <property type="match status" value="1"/>
</dbReference>
<keyword evidence="1" id="KW-0808">Transferase</keyword>
<dbReference type="Proteomes" id="UP000604046">
    <property type="component" value="Unassembled WGS sequence"/>
</dbReference>
<dbReference type="InterPro" id="IPR002213">
    <property type="entry name" value="UDP_glucos_trans"/>
</dbReference>
<name>A0A812L598_9DINO</name>
<dbReference type="CDD" id="cd03784">
    <property type="entry name" value="GT1_Gtf-like"/>
    <property type="match status" value="1"/>
</dbReference>
<dbReference type="GO" id="GO:0035251">
    <property type="term" value="F:UDP-glucosyltransferase activity"/>
    <property type="evidence" value="ECO:0007669"/>
    <property type="project" value="InterPro"/>
</dbReference>
<dbReference type="Pfam" id="PF00201">
    <property type="entry name" value="UDPGT"/>
    <property type="match status" value="1"/>
</dbReference>
<evidence type="ECO:0000313" key="3">
    <source>
        <dbReference type="Proteomes" id="UP000604046"/>
    </source>
</evidence>
<organism evidence="2 3">
    <name type="scientific">Symbiodinium natans</name>
    <dbReference type="NCBI Taxonomy" id="878477"/>
    <lineage>
        <taxon>Eukaryota</taxon>
        <taxon>Sar</taxon>
        <taxon>Alveolata</taxon>
        <taxon>Dinophyceae</taxon>
        <taxon>Suessiales</taxon>
        <taxon>Symbiodiniaceae</taxon>
        <taxon>Symbiodinium</taxon>
    </lineage>
</organism>
<comment type="caution">
    <text evidence="2">The sequence shown here is derived from an EMBL/GenBank/DDBJ whole genome shotgun (WGS) entry which is preliminary data.</text>
</comment>
<protein>
    <submittedName>
        <fullName evidence="2">YojK protein</fullName>
    </submittedName>
</protein>
<sequence length="796" mass="86088">MASESPTRFAFAFGMASGHINPSLPVARALVNLGHEVHYFSREQMRSAIEDTGAHFTNELEECTELYEGRKEDLMGANEALKAEYGLEEDPMILTWIKLAPIALELALPGVLRWMQRLQPHVLVFCPMLNRDAYFAAKTLGIPCVPLLTTAGPGSLVPVVSQFLSWSGLSMPEAIDRARRFSPTAKAVQNLRDLYGINYDAELDLSAKIPGSIGCLMRSPLTIVTTCEDMKDPAPADMEAAYSSAGANFVYVGPLLDEQGARRAAGHRFAQFKASGSSGLTPCGEAVQELMRAREAGRLIVLASMGTVITGDSPDWGWAVKPVESQRQGLTGKQLCQAAWSGVFQAFGAQEGDNVEQAPLILLSMGPQKDALEGLQVPRNALCMPVLPQVDLLRAGVDIFLTHGGQNSFMESLAAGVPMVVCPGFADQPANAQKAEELKVGLQVPRPCPGEGEEGPATAAYTASVAEALRRVRSEPTFRVAAAECGRKITEAGGVRRTVDILLQIREQQVLPTLLGTRSTVAAKECKARLDGPAGLGQPYPAKVHLCSPWKANDRGGLDYNMDSAVTGPGSVNFATITEKFTVSSNTFSLFNCMNVMRYTIEETIVKVAHMAPAAQSTASDHDLGETAPAVFYQYLIKHANGSLMAQSSQYRLPETDINFTSFIPGSLQTDVFAMAKRQGRWEGTEWRNCRTPQQGWNISFPEKKGDNLIAIATVQDLQVAALAVLTLLAWREETVGSDGFEHAGQFSLYWSLVRPLCSSDPQSKDYRCLGCFGANGSGMFWGFRVVVILECTAGS</sequence>
<evidence type="ECO:0000313" key="2">
    <source>
        <dbReference type="EMBL" id="CAE7236087.1"/>
    </source>
</evidence>
<keyword evidence="3" id="KW-1185">Reference proteome</keyword>
<reference evidence="2" key="1">
    <citation type="submission" date="2021-02" db="EMBL/GenBank/DDBJ databases">
        <authorList>
            <person name="Dougan E. K."/>
            <person name="Rhodes N."/>
            <person name="Thang M."/>
            <person name="Chan C."/>
        </authorList>
    </citation>
    <scope>NUCLEOTIDE SEQUENCE</scope>
</reference>
<proteinExistence type="predicted"/>
<accession>A0A812L598</accession>